<dbReference type="Pfam" id="PF05729">
    <property type="entry name" value="NACHT"/>
    <property type="match status" value="1"/>
</dbReference>
<evidence type="ECO:0000256" key="2">
    <source>
        <dbReference type="SAM" id="MobiDB-lite"/>
    </source>
</evidence>
<keyword evidence="1" id="KW-0675">Receptor</keyword>
<comment type="similarity">
    <text evidence="1">Belongs to the unc-5 family.</text>
</comment>
<comment type="caution">
    <text evidence="6">The sequence shown here is derived from an EMBL/GenBank/DDBJ whole genome shotgun (WGS) entry which is preliminary data.</text>
</comment>
<dbReference type="Gene3D" id="1.10.533.10">
    <property type="entry name" value="Death Domain, Fas"/>
    <property type="match status" value="1"/>
</dbReference>
<keyword evidence="1" id="KW-0217">Developmental protein</keyword>
<dbReference type="GO" id="GO:0005886">
    <property type="term" value="C:plasma membrane"/>
    <property type="evidence" value="ECO:0007669"/>
    <property type="project" value="UniProtKB-SubCell"/>
</dbReference>
<feature type="region of interest" description="Disordered" evidence="2">
    <location>
        <begin position="403"/>
        <end position="477"/>
    </location>
</feature>
<dbReference type="Gene3D" id="2.60.220.30">
    <property type="match status" value="2"/>
</dbReference>
<keyword evidence="7" id="KW-1185">Reference proteome</keyword>
<gene>
    <name evidence="6" type="ORF">HOLleu_42124</name>
</gene>
<dbReference type="InterPro" id="IPR007111">
    <property type="entry name" value="NACHT_NTPase"/>
</dbReference>
<organism evidence="6 7">
    <name type="scientific">Holothuria leucospilota</name>
    <name type="common">Black long sea cucumber</name>
    <name type="synonym">Mertensiothuria leucospilota</name>
    <dbReference type="NCBI Taxonomy" id="206669"/>
    <lineage>
        <taxon>Eukaryota</taxon>
        <taxon>Metazoa</taxon>
        <taxon>Echinodermata</taxon>
        <taxon>Eleutherozoa</taxon>
        <taxon>Echinozoa</taxon>
        <taxon>Holothuroidea</taxon>
        <taxon>Aspidochirotacea</taxon>
        <taxon>Aspidochirotida</taxon>
        <taxon>Holothuriidae</taxon>
        <taxon>Holothuria</taxon>
    </lineage>
</organism>
<dbReference type="SUPFAM" id="SSF52540">
    <property type="entry name" value="P-loop containing nucleoside triphosphate hydrolases"/>
    <property type="match status" value="1"/>
</dbReference>
<feature type="domain" description="Death" evidence="3">
    <location>
        <begin position="1579"/>
        <end position="1662"/>
    </location>
</feature>
<feature type="region of interest" description="Disordered" evidence="2">
    <location>
        <begin position="780"/>
        <end position="808"/>
    </location>
</feature>
<dbReference type="OrthoDB" id="427518at2759"/>
<dbReference type="GO" id="GO:0005042">
    <property type="term" value="F:netrin receptor activity"/>
    <property type="evidence" value="ECO:0007669"/>
    <property type="project" value="UniProtKB-UniRule"/>
</dbReference>
<reference evidence="6" key="1">
    <citation type="submission" date="2021-10" db="EMBL/GenBank/DDBJ databases">
        <title>Tropical sea cucumber genome reveals ecological adaptation and Cuvierian tubules defense mechanism.</title>
        <authorList>
            <person name="Chen T."/>
        </authorList>
    </citation>
    <scope>NUCLEOTIDE SEQUENCE</scope>
    <source>
        <strain evidence="6">Nanhai2018</strain>
        <tissue evidence="6">Muscle</tissue>
    </source>
</reference>
<name>A0A9Q1BBH5_HOLLE</name>
<feature type="domain" description="ZU5" evidence="5">
    <location>
        <begin position="1280"/>
        <end position="1419"/>
    </location>
</feature>
<dbReference type="PROSITE" id="PS50017">
    <property type="entry name" value="DEATH_DOMAIN"/>
    <property type="match status" value="1"/>
</dbReference>
<sequence length="1668" mass="187825">MSIKKFWKKRISSHCKQPLTAWKDKRALFVEFLKKKIKSWYETMTPVPWKKSCQWKSTDLFVGSGLILTDSKAKQNVQNVDEQCKLNYTEIFTHDKLKSEIRIILEGDPGAGKTMLLSQLAYDWSKGKIDGVDILVFLPLKIVEDKTLIQAIEQFYIPTNSPLLENDIESILASDKERICLLLDGLEEYSTGGRMKAKESSEVMKIMKKEKHSNCKVVVTSRSDFANDLPECPLLKLGRFGETERNSYVEKLLPEDTNQQQKIKRIIQDNPFILDLCSVPLLFVLAVHNIESMSLSEEGQLSKVSPFMRSMILTLCSSSTVKHEVDGIRSKFFRSEKMTLGELAFNGLCKGHQQLSWQKDFMERNAGSLKPWVDSGILVLEEGLVISEKEDQDISERNKGVIKKVKTKKKKKKETKKGTQKQEAKGKGKKEKSPGGDSSEKPKKKRKEKEADESEIVPDKMLTEEFLGPSTSHDIPQIPILSENVDMVSASMVASQAGHEVSEIEEQHQSVSASQVPLVVKFLHKVIQEWFAATFFCSMMRRCTSEEQFQNYVSSQLQHISPTDLHYVLRFSSYLHPPSCHVIIKCLLRNYLKDGCVPPYIMNCVFLCFNEHNDVKGPDMRNAVIDVCKEVITIQSEDSRLLQQAKCALLAYGSNDGVIIENLELKDVIFAVDKTSLTLNSGVQLAILHTVKVIKVSRWDQVLQEEDYKNILKLLSAGTLLKEVCCIFPSPPPDTLDEITLGNIVSKDLKVEWHIGHFVQYLDPRKGKWMMDFKQSGTSSTEIKEVSADQGSAKNKEEMQRPTTSSLPRTSAEFTRYSHNQETLKRIGSDSFTGFAVPEKKAKVVLEEPAVSDIAQGVHQTGTVSSGEGNDDLKEIPVRNIEERNFEEEAAASGDGQRTLTEEISITGVVQAGIRQVFREVASVNRVTPMSFPGETLSDTTQRNVCGGASVQRAVQEYAPVLDDESSHFMDSYTSRKIITTKDGGTLEISNTSIMLVVPPNALPADKEEHEIHMRYIPRRSVEDQVKCFSSNSTAVVEILPNLSLQHPVRLSLPHCLVLQQNLERKAKIFASHHEKGTHPVWKEQKDASFHVEDTTCIIFLNSFSWYKYGIDDEIVIAKKIVVYAAAQKPKPYDDLVRIEVGCYPDLPGQEEDISGGQNLIVAHKKILYFVKSEKQHPLQISLHDIFPSGWQCRRSGKLTDTLSKKISYSKISEDLGDSCVFILEKSRNAAGMPLCVFTASQEKDVEMDNVAVQLAVNFQVIEKVPPNTGEIGHQCKSSLKAETTVTKSGVEFEIPDTGVVLKIPPDALEGNGENHLVGIRIIPSRIMEDQGTSLSSNSCTAVEVYPHTISLRHPIELRLPHCLTFKENSDLSARIFTMHLNESTPKWEIDTNLQYKLDEKACMIKLNRLCCVQYVIDNNIVKGKKIRVYTAAKELEKMDEVAELEVGFYPDTPGGGELLRMNPNFTVDSKKKLLFMEKRKSPLQLSLDDIAPSLWECWFPKAKPQDIPVEAIAGSIEHSNLFILKKTSNELGSAICTFTTLPKEGPMSLEMALTVCPKEGRHEGIVQSLQMKPSTDSMTATFQLLAKKLTDEWKHLGRKLCLDDADIFRIERDYKRTEETIYQMLQCWKKKEGSSASYAVLVTALVEVGRRDLAEKVQHLKDVFEEA</sequence>
<dbReference type="CDD" id="cd01120">
    <property type="entry name" value="RecA-like_superfamily"/>
    <property type="match status" value="1"/>
</dbReference>
<dbReference type="Pfam" id="PF00531">
    <property type="entry name" value="Death"/>
    <property type="match status" value="1"/>
</dbReference>
<feature type="compositionally biased region" description="Basic and acidic residues" evidence="2">
    <location>
        <begin position="416"/>
        <end position="441"/>
    </location>
</feature>
<dbReference type="PROSITE" id="PS51145">
    <property type="entry name" value="ZU5"/>
    <property type="match status" value="2"/>
</dbReference>
<feature type="domain" description="ZU5" evidence="5">
    <location>
        <begin position="974"/>
        <end position="1113"/>
    </location>
</feature>
<dbReference type="InterPro" id="IPR027417">
    <property type="entry name" value="P-loop_NTPase"/>
</dbReference>
<dbReference type="Proteomes" id="UP001152320">
    <property type="component" value="Unassembled WGS sequence"/>
</dbReference>
<dbReference type="PANTHER" id="PTHR12582">
    <property type="entry name" value="NETRIN RECEPTOR UNC5"/>
    <property type="match status" value="1"/>
</dbReference>
<dbReference type="Gene3D" id="3.40.50.300">
    <property type="entry name" value="P-loop containing nucleotide triphosphate hydrolases"/>
    <property type="match status" value="1"/>
</dbReference>
<evidence type="ECO:0000256" key="1">
    <source>
        <dbReference type="RuleBase" id="RU367033"/>
    </source>
</evidence>
<comment type="function">
    <text evidence="1">Receptor for netrin required for axon guidance. Mediates axon repulsion of neuronal growth cones in the developing nervous system upon ligand binding.</text>
</comment>
<dbReference type="InterPro" id="IPR011029">
    <property type="entry name" value="DEATH-like_dom_sf"/>
</dbReference>
<dbReference type="InterPro" id="IPR037936">
    <property type="entry name" value="UNC5A-D"/>
</dbReference>
<feature type="compositionally biased region" description="Basic residues" evidence="2">
    <location>
        <begin position="403"/>
        <end position="415"/>
    </location>
</feature>
<comment type="subcellular location">
    <subcellularLocation>
        <location evidence="1">Cell membrane</location>
        <topology evidence="1">Single-pass type I membrane protein</topology>
    </subcellularLocation>
</comment>
<dbReference type="Pfam" id="PF00791">
    <property type="entry name" value="ZU5"/>
    <property type="match status" value="2"/>
</dbReference>
<protein>
    <recommendedName>
        <fullName evidence="1">Netrin receptor UNC5</fullName>
    </recommendedName>
</protein>
<feature type="domain" description="NACHT" evidence="4">
    <location>
        <begin position="101"/>
        <end position="224"/>
    </location>
</feature>
<dbReference type="PROSITE" id="PS50837">
    <property type="entry name" value="NACHT"/>
    <property type="match status" value="1"/>
</dbReference>
<evidence type="ECO:0000259" key="4">
    <source>
        <dbReference type="PROSITE" id="PS50837"/>
    </source>
</evidence>
<dbReference type="CDD" id="cd01670">
    <property type="entry name" value="Death"/>
    <property type="match status" value="1"/>
</dbReference>
<evidence type="ECO:0000259" key="3">
    <source>
        <dbReference type="PROSITE" id="PS50017"/>
    </source>
</evidence>
<dbReference type="InterPro" id="IPR000488">
    <property type="entry name" value="Death_dom"/>
</dbReference>
<dbReference type="SMART" id="SM00005">
    <property type="entry name" value="DEATH"/>
    <property type="match status" value="1"/>
</dbReference>
<dbReference type="SUPFAM" id="SSF47986">
    <property type="entry name" value="DEATH domain"/>
    <property type="match status" value="1"/>
</dbReference>
<dbReference type="EMBL" id="JAIZAY010000033">
    <property type="protein sequence ID" value="KAJ8019338.1"/>
    <property type="molecule type" value="Genomic_DNA"/>
</dbReference>
<dbReference type="InterPro" id="IPR000906">
    <property type="entry name" value="ZU5_dom"/>
</dbReference>
<dbReference type="PANTHER" id="PTHR12582:SF47">
    <property type="entry name" value="NETRIN RECEPTOR UNC-5"/>
    <property type="match status" value="1"/>
</dbReference>
<evidence type="ECO:0000259" key="5">
    <source>
        <dbReference type="PROSITE" id="PS51145"/>
    </source>
</evidence>
<evidence type="ECO:0000313" key="6">
    <source>
        <dbReference type="EMBL" id="KAJ8019338.1"/>
    </source>
</evidence>
<keyword evidence="1" id="KW-0393">Immunoglobulin domain</keyword>
<evidence type="ECO:0000313" key="7">
    <source>
        <dbReference type="Proteomes" id="UP001152320"/>
    </source>
</evidence>
<accession>A0A9Q1BBH5</accession>
<proteinExistence type="inferred from homology"/>